<dbReference type="PROSITE" id="PS51257">
    <property type="entry name" value="PROKAR_LIPOPROTEIN"/>
    <property type="match status" value="1"/>
</dbReference>
<sequence length="264" mass="28073">MLNKFYVAAAAVLLFSATSCQKNDAPVQEETITNDVINSVKAMGFSTQNIMATEGGYIVEGDIFIPGSDLKRAHNGTILRVGESEQYRTTNLVTGLPRVITISVDSKLPSSYVAATDDAIARFNAENLQITFQRVSSGASIAIKAAPRNARYLASAGFPTSNGNPYNQVLVATRQIGNQPQATVATILAHEIGHCIGFRHTDYMDRSYSCGGSTANEGASTVGAILIPGTPAGPDPNSWMLACIGSGQNRPFNNNDKTALAYLY</sequence>
<organism evidence="2 3">
    <name type="scientific">Flavihumibacter fluminis</name>
    <dbReference type="NCBI Taxonomy" id="2909236"/>
    <lineage>
        <taxon>Bacteria</taxon>
        <taxon>Pseudomonadati</taxon>
        <taxon>Bacteroidota</taxon>
        <taxon>Chitinophagia</taxon>
        <taxon>Chitinophagales</taxon>
        <taxon>Chitinophagaceae</taxon>
        <taxon>Flavihumibacter</taxon>
    </lineage>
</organism>
<keyword evidence="2" id="KW-0378">Hydrolase</keyword>
<dbReference type="SUPFAM" id="SSF55486">
    <property type="entry name" value="Metalloproteases ('zincins'), catalytic domain"/>
    <property type="match status" value="1"/>
</dbReference>
<keyword evidence="3" id="KW-1185">Reference proteome</keyword>
<dbReference type="Pfam" id="PF12388">
    <property type="entry name" value="Peptidase_M57"/>
    <property type="match status" value="1"/>
</dbReference>
<name>A0ABS9BNS8_9BACT</name>
<feature type="chain" id="PRO_5046701767" evidence="1">
    <location>
        <begin position="23"/>
        <end position="264"/>
    </location>
</feature>
<dbReference type="RefSeq" id="WP_234868206.1">
    <property type="nucleotide sequence ID" value="NZ_JAKEVY010000006.1"/>
</dbReference>
<dbReference type="InterPro" id="IPR024653">
    <property type="entry name" value="Peptidase_M10/M27/M57"/>
</dbReference>
<keyword evidence="2" id="KW-0482">Metalloprotease</keyword>
<dbReference type="GO" id="GO:0008237">
    <property type="term" value="F:metallopeptidase activity"/>
    <property type="evidence" value="ECO:0007669"/>
    <property type="project" value="UniProtKB-KW"/>
</dbReference>
<feature type="signal peptide" evidence="1">
    <location>
        <begin position="1"/>
        <end position="22"/>
    </location>
</feature>
<gene>
    <name evidence="2" type="ORF">L0U88_19125</name>
</gene>
<evidence type="ECO:0000313" key="2">
    <source>
        <dbReference type="EMBL" id="MCF1716763.1"/>
    </source>
</evidence>
<evidence type="ECO:0000256" key="1">
    <source>
        <dbReference type="SAM" id="SignalP"/>
    </source>
</evidence>
<dbReference type="Gene3D" id="3.40.390.10">
    <property type="entry name" value="Collagenase (Catalytic Domain)"/>
    <property type="match status" value="1"/>
</dbReference>
<protein>
    <submittedName>
        <fullName evidence="2">Zinc-dependent metalloprotease</fullName>
    </submittedName>
</protein>
<keyword evidence="2" id="KW-0645">Protease</keyword>
<evidence type="ECO:0000313" key="3">
    <source>
        <dbReference type="Proteomes" id="UP001200145"/>
    </source>
</evidence>
<dbReference type="EMBL" id="JAKEVY010000006">
    <property type="protein sequence ID" value="MCF1716763.1"/>
    <property type="molecule type" value="Genomic_DNA"/>
</dbReference>
<keyword evidence="1" id="KW-0732">Signal</keyword>
<accession>A0ABS9BNS8</accession>
<reference evidence="2 3" key="1">
    <citation type="submission" date="2022-01" db="EMBL/GenBank/DDBJ databases">
        <title>Flavihumibacter sp. nov., isolated from sediment of a river.</title>
        <authorList>
            <person name="Liu H."/>
        </authorList>
    </citation>
    <scope>NUCLEOTIDE SEQUENCE [LARGE SCALE GENOMIC DNA]</scope>
    <source>
        <strain evidence="2 3">RY-1</strain>
    </source>
</reference>
<comment type="caution">
    <text evidence="2">The sequence shown here is derived from an EMBL/GenBank/DDBJ whole genome shotgun (WGS) entry which is preliminary data.</text>
</comment>
<dbReference type="InterPro" id="IPR024079">
    <property type="entry name" value="MetalloPept_cat_dom_sf"/>
</dbReference>
<dbReference type="Proteomes" id="UP001200145">
    <property type="component" value="Unassembled WGS sequence"/>
</dbReference>
<proteinExistence type="predicted"/>